<dbReference type="InterPro" id="IPR005531">
    <property type="entry name" value="Asp23"/>
</dbReference>
<organism evidence="2 3">
    <name type="scientific">Corynebacterium breve</name>
    <dbReference type="NCBI Taxonomy" id="3049799"/>
    <lineage>
        <taxon>Bacteria</taxon>
        <taxon>Bacillati</taxon>
        <taxon>Actinomycetota</taxon>
        <taxon>Actinomycetes</taxon>
        <taxon>Mycobacteriales</taxon>
        <taxon>Corynebacteriaceae</taxon>
        <taxon>Corynebacterium</taxon>
    </lineage>
</organism>
<gene>
    <name evidence="2" type="ORF">QP027_01375</name>
</gene>
<dbReference type="EMBL" id="CP126969">
    <property type="protein sequence ID" value="WIM68076.1"/>
    <property type="molecule type" value="Genomic_DNA"/>
</dbReference>
<evidence type="ECO:0000313" key="3">
    <source>
        <dbReference type="Proteomes" id="UP001225598"/>
    </source>
</evidence>
<evidence type="ECO:0000313" key="2">
    <source>
        <dbReference type="EMBL" id="WIM68076.1"/>
    </source>
</evidence>
<dbReference type="RefSeq" id="WP_284825399.1">
    <property type="nucleotide sequence ID" value="NZ_CP126969.1"/>
</dbReference>
<dbReference type="Pfam" id="PF03780">
    <property type="entry name" value="Asp23"/>
    <property type="match status" value="1"/>
</dbReference>
<accession>A0ABY8VGH7</accession>
<comment type="similarity">
    <text evidence="1">Belongs to the asp23 family.</text>
</comment>
<keyword evidence="3" id="KW-1185">Reference proteome</keyword>
<name>A0ABY8VGH7_9CORY</name>
<protein>
    <submittedName>
        <fullName evidence="2">Asp23/Gls24 family envelope stress response protein</fullName>
    </submittedName>
</protein>
<proteinExistence type="inferred from homology"/>
<dbReference type="Proteomes" id="UP001225598">
    <property type="component" value="Chromosome"/>
</dbReference>
<sequence>MSDSYRISERTVERIASVATKSVPGTVNQDAKLAGLAGRSLPRFTASIDRPAGLVTIDAEIAVAFPAPAKAIAERVRQTITSRVQTFTGYTVSRVNVTIVAFAPSPTGARVTRDEVRHHRVEATLRPIQVPSKSIVHPEVLPQQPLRAVSVAPALPVRAPLTPPKPVDVWVPQTPTRLPLVSDFPVVASYAPQPVVVPEPTPVFVPSVPEPLPLRPIAIQPGGDFQ</sequence>
<reference evidence="2 3" key="1">
    <citation type="submission" date="2023-05" db="EMBL/GenBank/DDBJ databases">
        <title>Corynebacterium suedekumii sp. nov. and Corynebacterium breve sp. nov. isolated from raw cow's milk.</title>
        <authorList>
            <person name="Baer M.K."/>
            <person name="Mehl L."/>
            <person name="Hellmuth R."/>
            <person name="Marke G."/>
            <person name="Lipski A."/>
        </authorList>
    </citation>
    <scope>NUCLEOTIDE SEQUENCE [LARGE SCALE GENOMIC DNA]</scope>
    <source>
        <strain evidence="2 3">R4</strain>
    </source>
</reference>
<evidence type="ECO:0000256" key="1">
    <source>
        <dbReference type="ARBA" id="ARBA00005721"/>
    </source>
</evidence>